<accession>F8NUH4</accession>
<dbReference type="GeneID" id="18811338"/>
<evidence type="ECO:0000256" key="1">
    <source>
        <dbReference type="SAM" id="MobiDB-lite"/>
    </source>
</evidence>
<feature type="non-terminal residue" evidence="2">
    <location>
        <position position="1"/>
    </location>
</feature>
<name>F8NUH4_SERL9</name>
<dbReference type="EMBL" id="GL945433">
    <property type="protein sequence ID" value="EGO25886.1"/>
    <property type="molecule type" value="Genomic_DNA"/>
</dbReference>
<protein>
    <submittedName>
        <fullName evidence="2">Uncharacterized protein</fullName>
    </submittedName>
</protein>
<dbReference type="KEGG" id="sla:SERLADRAFT_388498"/>
<evidence type="ECO:0000313" key="2">
    <source>
        <dbReference type="EMBL" id="EGO25886.1"/>
    </source>
</evidence>
<feature type="region of interest" description="Disordered" evidence="1">
    <location>
        <begin position="38"/>
        <end position="58"/>
    </location>
</feature>
<organism>
    <name type="scientific">Serpula lacrymans var. lacrymans (strain S7.9)</name>
    <name type="common">Dry rot fungus</name>
    <dbReference type="NCBI Taxonomy" id="578457"/>
    <lineage>
        <taxon>Eukaryota</taxon>
        <taxon>Fungi</taxon>
        <taxon>Dikarya</taxon>
        <taxon>Basidiomycota</taxon>
        <taxon>Agaricomycotina</taxon>
        <taxon>Agaricomycetes</taxon>
        <taxon>Agaricomycetidae</taxon>
        <taxon>Boletales</taxon>
        <taxon>Coniophorineae</taxon>
        <taxon>Serpulaceae</taxon>
        <taxon>Serpula</taxon>
    </lineage>
</organism>
<proteinExistence type="predicted"/>
<dbReference type="HOGENOM" id="CLU_2984753_0_0_1"/>
<dbReference type="Proteomes" id="UP000008064">
    <property type="component" value="Unassembled WGS sequence"/>
</dbReference>
<dbReference type="RefSeq" id="XP_007318008.1">
    <property type="nucleotide sequence ID" value="XM_007317946.1"/>
</dbReference>
<dbReference type="AlphaFoldDB" id="F8NUH4"/>
<reference evidence="2" key="1">
    <citation type="submission" date="2011-04" db="EMBL/GenBank/DDBJ databases">
        <title>Evolution of plant cell wall degrading machinery underlies the functional diversity of forest fungi.</title>
        <authorList>
            <consortium name="US DOE Joint Genome Institute (JGI-PGF)"/>
            <person name="Eastwood D.C."/>
            <person name="Floudas D."/>
            <person name="Binder M."/>
            <person name="Majcherczyk A."/>
            <person name="Schneider P."/>
            <person name="Aerts A."/>
            <person name="Asiegbu F.O."/>
            <person name="Baker S.E."/>
            <person name="Barry K."/>
            <person name="Bendiksby M."/>
            <person name="Blumentritt M."/>
            <person name="Coutinho P.M."/>
            <person name="Cullen D."/>
            <person name="Cullen D."/>
            <person name="Gathman A."/>
            <person name="Goodell B."/>
            <person name="Henrissat B."/>
            <person name="Ihrmark K."/>
            <person name="Kauserud H."/>
            <person name="Kohler A."/>
            <person name="LaButti K."/>
            <person name="Lapidus A."/>
            <person name="Lavin J.L."/>
            <person name="Lee Y.-H."/>
            <person name="Lindquist E."/>
            <person name="Lilly W."/>
            <person name="Lucas S."/>
            <person name="Morin E."/>
            <person name="Murat C."/>
            <person name="Oguiza J.A."/>
            <person name="Park J."/>
            <person name="Pisabarro A.G."/>
            <person name="Riley R."/>
            <person name="Rosling A."/>
            <person name="Salamov A."/>
            <person name="Schmidt O."/>
            <person name="Schmutz J."/>
            <person name="Skrede I."/>
            <person name="Stenlid J."/>
            <person name="Wiebenga A."/>
            <person name="Xie X."/>
            <person name="Kues U."/>
            <person name="Hibbett D.S."/>
            <person name="Hoffmeister D."/>
            <person name="Hogberg N."/>
            <person name="Martin F."/>
            <person name="Grigoriev I.V."/>
            <person name="Watkinson S.C."/>
        </authorList>
    </citation>
    <scope>NUCLEOTIDE SEQUENCE</scope>
    <source>
        <strain evidence="2">S7.9</strain>
    </source>
</reference>
<gene>
    <name evidence="2" type="ORF">SERLADRAFT_388498</name>
</gene>
<sequence>KKPNEDIILGQQSRERTPHFQDALLVISHFYTSGNERTQYINPDRGASLKRGSELGSA</sequence>